<dbReference type="EMBL" id="HBUE01135056">
    <property type="protein sequence ID" value="CAG6498307.1"/>
    <property type="molecule type" value="Transcribed_RNA"/>
</dbReference>
<sequence>MSEIHWGIVCDHCEKASFGGFRVACLVCRDYDLCEECHRKKRVSLNHQAYHPMLVIPPPKKLNEILAHPEQTRIFRCPNCGDGNFNVQELSAHCLEYHSYKSCKVRCPICVTFRTEGRKGWIAEDTLLLHLLASHQNDKGFVLGGVGRNGNQECSVCIEEISVENFKRLICGHAFHVACINTWLQENDNCPMCRTEIN</sequence>
<dbReference type="Pfam" id="PF00569">
    <property type="entry name" value="ZZ"/>
    <property type="match status" value="1"/>
</dbReference>
<dbReference type="InterPro" id="IPR008598">
    <property type="entry name" value="Di19_Zn-bd"/>
</dbReference>
<evidence type="ECO:0000259" key="7">
    <source>
        <dbReference type="PROSITE" id="PS50135"/>
    </source>
</evidence>
<dbReference type="PROSITE" id="PS50089">
    <property type="entry name" value="ZF_RING_2"/>
    <property type="match status" value="1"/>
</dbReference>
<dbReference type="InterPro" id="IPR051834">
    <property type="entry name" value="RING_finger_E3_ligase"/>
</dbReference>
<evidence type="ECO:0000256" key="4">
    <source>
        <dbReference type="ARBA" id="ARBA00022833"/>
    </source>
</evidence>
<dbReference type="SMART" id="SM00184">
    <property type="entry name" value="RING"/>
    <property type="match status" value="1"/>
</dbReference>
<feature type="domain" description="ZZ-type" evidence="7">
    <location>
        <begin position="5"/>
        <end position="61"/>
    </location>
</feature>
<dbReference type="GO" id="GO:0005634">
    <property type="term" value="C:nucleus"/>
    <property type="evidence" value="ECO:0007669"/>
    <property type="project" value="TreeGrafter"/>
</dbReference>
<dbReference type="GO" id="GO:0006511">
    <property type="term" value="P:ubiquitin-dependent protein catabolic process"/>
    <property type="evidence" value="ECO:0007669"/>
    <property type="project" value="TreeGrafter"/>
</dbReference>
<dbReference type="PANTHER" id="PTHR45931:SF3">
    <property type="entry name" value="RING ZINC FINGER-CONTAINING PROTEIN"/>
    <property type="match status" value="1"/>
</dbReference>
<evidence type="ECO:0000256" key="3">
    <source>
        <dbReference type="ARBA" id="ARBA00022771"/>
    </source>
</evidence>
<keyword evidence="2" id="KW-0479">Metal-binding</keyword>
<evidence type="ECO:0000259" key="6">
    <source>
        <dbReference type="PROSITE" id="PS50089"/>
    </source>
</evidence>
<dbReference type="Gene3D" id="3.30.60.90">
    <property type="match status" value="1"/>
</dbReference>
<comment type="similarity">
    <text evidence="1">Belongs to the KCMF1 family.</text>
</comment>
<dbReference type="PROSITE" id="PS50135">
    <property type="entry name" value="ZF_ZZ_2"/>
    <property type="match status" value="1"/>
</dbReference>
<dbReference type="InterPro" id="IPR001841">
    <property type="entry name" value="Znf_RING"/>
</dbReference>
<dbReference type="PROSITE" id="PS01357">
    <property type="entry name" value="ZF_ZZ_1"/>
    <property type="match status" value="1"/>
</dbReference>
<proteinExistence type="inferred from homology"/>
<dbReference type="GO" id="GO:0061630">
    <property type="term" value="F:ubiquitin protein ligase activity"/>
    <property type="evidence" value="ECO:0007669"/>
    <property type="project" value="TreeGrafter"/>
</dbReference>
<feature type="domain" description="RING-type" evidence="6">
    <location>
        <begin position="154"/>
        <end position="194"/>
    </location>
</feature>
<name>A0A8D8CVS7_CULPI</name>
<dbReference type="SUPFAM" id="SSF57850">
    <property type="entry name" value="RING/U-box"/>
    <property type="match status" value="2"/>
</dbReference>
<reference evidence="8" key="1">
    <citation type="submission" date="2021-05" db="EMBL/GenBank/DDBJ databases">
        <authorList>
            <person name="Alioto T."/>
            <person name="Alioto T."/>
            <person name="Gomez Garrido J."/>
        </authorList>
    </citation>
    <scope>NUCLEOTIDE SEQUENCE</scope>
</reference>
<dbReference type="UniPathway" id="UPA00143"/>
<evidence type="ECO:0000256" key="5">
    <source>
        <dbReference type="PROSITE-ProRule" id="PRU00228"/>
    </source>
</evidence>
<dbReference type="InterPro" id="IPR043145">
    <property type="entry name" value="Znf_ZZ_sf"/>
</dbReference>
<dbReference type="InterPro" id="IPR000433">
    <property type="entry name" value="Znf_ZZ"/>
</dbReference>
<evidence type="ECO:0000313" key="8">
    <source>
        <dbReference type="EMBL" id="CAG6498307.1"/>
    </source>
</evidence>
<dbReference type="AlphaFoldDB" id="A0A8D8CVS7"/>
<dbReference type="SMART" id="SM00291">
    <property type="entry name" value="ZnF_ZZ"/>
    <property type="match status" value="1"/>
</dbReference>
<dbReference type="PANTHER" id="PTHR45931">
    <property type="entry name" value="SI:CH211-59O9.10"/>
    <property type="match status" value="1"/>
</dbReference>
<keyword evidence="3 5" id="KW-0863">Zinc-finger</keyword>
<protein>
    <submittedName>
        <fullName evidence="8">E3 ubiquitin-protein ligase KCMF1</fullName>
    </submittedName>
</protein>
<dbReference type="InterPro" id="IPR013083">
    <property type="entry name" value="Znf_RING/FYVE/PHD"/>
</dbReference>
<keyword evidence="4" id="KW-0862">Zinc</keyword>
<dbReference type="Pfam" id="PF05605">
    <property type="entry name" value="zf-Di19"/>
    <property type="match status" value="1"/>
</dbReference>
<dbReference type="Gene3D" id="3.30.40.10">
    <property type="entry name" value="Zinc/RING finger domain, C3HC4 (zinc finger)"/>
    <property type="match status" value="1"/>
</dbReference>
<accession>A0A8D8CVS7</accession>
<evidence type="ECO:0000256" key="2">
    <source>
        <dbReference type="ARBA" id="ARBA00022723"/>
    </source>
</evidence>
<dbReference type="Pfam" id="PF13639">
    <property type="entry name" value="zf-RING_2"/>
    <property type="match status" value="1"/>
</dbReference>
<organism evidence="8">
    <name type="scientific">Culex pipiens</name>
    <name type="common">House mosquito</name>
    <dbReference type="NCBI Taxonomy" id="7175"/>
    <lineage>
        <taxon>Eukaryota</taxon>
        <taxon>Metazoa</taxon>
        <taxon>Ecdysozoa</taxon>
        <taxon>Arthropoda</taxon>
        <taxon>Hexapoda</taxon>
        <taxon>Insecta</taxon>
        <taxon>Pterygota</taxon>
        <taxon>Neoptera</taxon>
        <taxon>Endopterygota</taxon>
        <taxon>Diptera</taxon>
        <taxon>Nematocera</taxon>
        <taxon>Culicoidea</taxon>
        <taxon>Culicidae</taxon>
        <taxon>Culicinae</taxon>
        <taxon>Culicini</taxon>
        <taxon>Culex</taxon>
        <taxon>Culex</taxon>
    </lineage>
</organism>
<dbReference type="GO" id="GO:0016567">
    <property type="term" value="P:protein ubiquitination"/>
    <property type="evidence" value="ECO:0007669"/>
    <property type="project" value="UniProtKB-UniPathway"/>
</dbReference>
<evidence type="ECO:0000256" key="1">
    <source>
        <dbReference type="ARBA" id="ARBA00010938"/>
    </source>
</evidence>
<dbReference type="GO" id="GO:0008270">
    <property type="term" value="F:zinc ion binding"/>
    <property type="evidence" value="ECO:0007669"/>
    <property type="project" value="UniProtKB-KW"/>
</dbReference>